<feature type="transmembrane region" description="Helical" evidence="2">
    <location>
        <begin position="49"/>
        <end position="71"/>
    </location>
</feature>
<feature type="transmembrane region" description="Helical" evidence="2">
    <location>
        <begin position="379"/>
        <end position="401"/>
    </location>
</feature>
<evidence type="ECO:0000259" key="3">
    <source>
        <dbReference type="PROSITE" id="PS50042"/>
    </source>
</evidence>
<keyword evidence="1" id="KW-0407">Ion channel</keyword>
<keyword evidence="2" id="KW-0812">Transmembrane</keyword>
<keyword evidence="1" id="KW-0813">Transport</keyword>
<reference evidence="5" key="1">
    <citation type="submission" date="2025-08" db="UniProtKB">
        <authorList>
            <consortium name="RefSeq"/>
        </authorList>
    </citation>
    <scope>IDENTIFICATION</scope>
    <source>
        <tissue evidence="5">Whole Larva</tissue>
    </source>
</reference>
<dbReference type="CDD" id="cd00038">
    <property type="entry name" value="CAP_ED"/>
    <property type="match status" value="1"/>
</dbReference>
<evidence type="ECO:0000313" key="4">
    <source>
        <dbReference type="Proteomes" id="UP000695000"/>
    </source>
</evidence>
<keyword evidence="1" id="KW-1071">Ligand-gated ion channel</keyword>
<dbReference type="PANTHER" id="PTHR45638">
    <property type="entry name" value="CYCLIC NUCLEOTIDE-GATED CATION CHANNEL SUBUNIT A"/>
    <property type="match status" value="1"/>
</dbReference>
<dbReference type="Gene3D" id="2.60.120.10">
    <property type="entry name" value="Jelly Rolls"/>
    <property type="match status" value="1"/>
</dbReference>
<evidence type="ECO:0000256" key="2">
    <source>
        <dbReference type="SAM" id="Phobius"/>
    </source>
</evidence>
<feature type="transmembrane region" description="Helical" evidence="2">
    <location>
        <begin position="516"/>
        <end position="534"/>
    </location>
</feature>
<dbReference type="GeneID" id="108569554"/>
<dbReference type="RefSeq" id="XP_017786630.1">
    <property type="nucleotide sequence ID" value="XM_017931141.1"/>
</dbReference>
<dbReference type="InterPro" id="IPR050866">
    <property type="entry name" value="CNG_cation_channel"/>
</dbReference>
<dbReference type="InterPro" id="IPR000595">
    <property type="entry name" value="cNMP-bd_dom"/>
</dbReference>
<keyword evidence="2" id="KW-0472">Membrane</keyword>
<organism evidence="4 5">
    <name type="scientific">Nicrophorus vespilloides</name>
    <name type="common">Boreal carrion beetle</name>
    <dbReference type="NCBI Taxonomy" id="110193"/>
    <lineage>
        <taxon>Eukaryota</taxon>
        <taxon>Metazoa</taxon>
        <taxon>Ecdysozoa</taxon>
        <taxon>Arthropoda</taxon>
        <taxon>Hexapoda</taxon>
        <taxon>Insecta</taxon>
        <taxon>Pterygota</taxon>
        <taxon>Neoptera</taxon>
        <taxon>Endopterygota</taxon>
        <taxon>Coleoptera</taxon>
        <taxon>Polyphaga</taxon>
        <taxon>Staphyliniformia</taxon>
        <taxon>Silphidae</taxon>
        <taxon>Nicrophorinae</taxon>
        <taxon>Nicrophorus</taxon>
    </lineage>
</organism>
<dbReference type="PROSITE" id="PS50042">
    <property type="entry name" value="CNMP_BINDING_3"/>
    <property type="match status" value="1"/>
</dbReference>
<feature type="domain" description="Cyclic nucleotide-binding" evidence="3">
    <location>
        <begin position="157"/>
        <end position="275"/>
    </location>
</feature>
<dbReference type="Proteomes" id="UP000695000">
    <property type="component" value="Unplaced"/>
</dbReference>
<sequence length="546" mass="63697">MNHALYLKDKYDHSFRTNNTFHWFIMSYTKTLNLLIQNIFFGFNWESTFEYIICTILIILGFNVQMVIFVAKLTSAYIHQQLMYFAFKIKMQVTAMFLEDLNVDEGLRQRAMEYCDKLWMLRYGNLTTPASFMMLPISLQKDISIDIFWDALQHSQLFEEVSMSLKRVISLKMRNIFLMPGTYLYKKGQIKSQMIYVVSGNIQVLSSEDNVSPILNLTCGTVLGEINTLISTRSTVNLYTANGCTLHILDLPDLFHAITQSKHTSNELKRQLNKRIKLVKEMRIIKQQMVSAYETMEDKYNTPIKRLKTNWHMVWNFESQQNLDIAEIKEKLDVSYCSKFLNLLVMTESLGSNMLANSICIQNSFPFVVEPNSSFRKTILYISLGSTVINAAILPFCISFLNELPRILYSYCLLLDVACWLELYFELITAIKTPTVTITAPIEIFLTKIKTPKFFVDLFASLPIDYFVFWNSDNLMYASMCRLNRLIRVYRIYIVLHEWDESIIGNVTVKKICKYAIYYTSTIYFCTCMLYSIACPGECLRYCKQL</sequence>
<evidence type="ECO:0000313" key="5">
    <source>
        <dbReference type="RefSeq" id="XP_017786630.1"/>
    </source>
</evidence>
<dbReference type="SUPFAM" id="SSF51206">
    <property type="entry name" value="cAMP-binding domain-like"/>
    <property type="match status" value="1"/>
</dbReference>
<protein>
    <submittedName>
        <fullName evidence="5">Uncharacterized protein LOC108569554</fullName>
    </submittedName>
</protein>
<dbReference type="InterPro" id="IPR014710">
    <property type="entry name" value="RmlC-like_jellyroll"/>
</dbReference>
<accession>A0ABM1NII0</accession>
<dbReference type="PANTHER" id="PTHR45638:SF19">
    <property type="entry name" value="CYCLIC NUCLEOTIDE-BINDING DOMAIN-CONTAINING PROTEIN"/>
    <property type="match status" value="1"/>
</dbReference>
<keyword evidence="4" id="KW-1185">Reference proteome</keyword>
<feature type="transmembrane region" description="Helical" evidence="2">
    <location>
        <begin position="21"/>
        <end position="43"/>
    </location>
</feature>
<keyword evidence="2" id="KW-1133">Transmembrane helix</keyword>
<keyword evidence="1" id="KW-0406">Ion transport</keyword>
<dbReference type="InterPro" id="IPR018490">
    <property type="entry name" value="cNMP-bd_dom_sf"/>
</dbReference>
<name>A0ABM1NII0_NICVS</name>
<proteinExistence type="predicted"/>
<gene>
    <name evidence="5" type="primary">LOC108569554</name>
</gene>
<evidence type="ECO:0000256" key="1">
    <source>
        <dbReference type="ARBA" id="ARBA00023286"/>
    </source>
</evidence>